<feature type="domain" description="Amine oxidase" evidence="1">
    <location>
        <begin position="2"/>
        <end position="279"/>
    </location>
</feature>
<gene>
    <name evidence="2" type="ORF">LCGC14_2299170</name>
</gene>
<dbReference type="GO" id="GO:0050660">
    <property type="term" value="F:flavin adenine dinucleotide binding"/>
    <property type="evidence" value="ECO:0007669"/>
    <property type="project" value="TreeGrafter"/>
</dbReference>
<evidence type="ECO:0000259" key="1">
    <source>
        <dbReference type="Pfam" id="PF01593"/>
    </source>
</evidence>
<dbReference type="GO" id="GO:0016491">
    <property type="term" value="F:oxidoreductase activity"/>
    <property type="evidence" value="ECO:0007669"/>
    <property type="project" value="InterPro"/>
</dbReference>
<dbReference type="AlphaFoldDB" id="A0A0F9CPF7"/>
<dbReference type="GO" id="GO:0005829">
    <property type="term" value="C:cytosol"/>
    <property type="evidence" value="ECO:0007669"/>
    <property type="project" value="TreeGrafter"/>
</dbReference>
<evidence type="ECO:0000313" key="2">
    <source>
        <dbReference type="EMBL" id="KKL51069.1"/>
    </source>
</evidence>
<name>A0A0F9CPF7_9ZZZZ</name>
<reference evidence="2" key="1">
    <citation type="journal article" date="2015" name="Nature">
        <title>Complex archaea that bridge the gap between prokaryotes and eukaryotes.</title>
        <authorList>
            <person name="Spang A."/>
            <person name="Saw J.H."/>
            <person name="Jorgensen S.L."/>
            <person name="Zaremba-Niedzwiedzka K."/>
            <person name="Martijn J."/>
            <person name="Lind A.E."/>
            <person name="van Eijk R."/>
            <person name="Schleper C."/>
            <person name="Guy L."/>
            <person name="Ettema T.J."/>
        </authorList>
    </citation>
    <scope>NUCLEOTIDE SEQUENCE</scope>
</reference>
<feature type="non-terminal residue" evidence="2">
    <location>
        <position position="1"/>
    </location>
</feature>
<proteinExistence type="predicted"/>
<accession>A0A0F9CPF7</accession>
<dbReference type="InterPro" id="IPR002937">
    <property type="entry name" value="Amino_oxidase"/>
</dbReference>
<dbReference type="PANTHER" id="PTHR21197">
    <property type="entry name" value="UDP-GALACTOPYRANOSE MUTASE"/>
    <property type="match status" value="1"/>
</dbReference>
<dbReference type="Gene3D" id="3.50.50.60">
    <property type="entry name" value="FAD/NAD(P)-binding domain"/>
    <property type="match status" value="1"/>
</dbReference>
<dbReference type="GO" id="GO:0008767">
    <property type="term" value="F:UDP-galactopyranose mutase activity"/>
    <property type="evidence" value="ECO:0007669"/>
    <property type="project" value="TreeGrafter"/>
</dbReference>
<comment type="caution">
    <text evidence="2">The sequence shown here is derived from an EMBL/GenBank/DDBJ whole genome shotgun (WGS) entry which is preliminary data.</text>
</comment>
<dbReference type="InterPro" id="IPR036188">
    <property type="entry name" value="FAD/NAD-bd_sf"/>
</dbReference>
<protein>
    <recommendedName>
        <fullName evidence="1">Amine oxidase domain-containing protein</fullName>
    </recommendedName>
</protein>
<organism evidence="2">
    <name type="scientific">marine sediment metagenome</name>
    <dbReference type="NCBI Taxonomy" id="412755"/>
    <lineage>
        <taxon>unclassified sequences</taxon>
        <taxon>metagenomes</taxon>
        <taxon>ecological metagenomes</taxon>
    </lineage>
</organism>
<dbReference type="Pfam" id="PF01593">
    <property type="entry name" value="Amino_oxidase"/>
    <property type="match status" value="1"/>
</dbReference>
<dbReference type="EMBL" id="LAZR01032372">
    <property type="protein sequence ID" value="KKL51069.1"/>
    <property type="molecule type" value="Genomic_DNA"/>
</dbReference>
<sequence>GLAGLYKAYKLVKNGDEVLILEKSEFLGGQLRTIKYQNENQNYYFDIGPHVPPKNFRGWHQLCSFVDSVKVPIPIKVQLILKKDLKLTFPPNMKELILLNKKKLIFLLKFIPSYIFSSIKNKKEKNLEDALINSWGRKFYDEILFNYISNFWKCNPAKISKNYKARFTPPKLKKILIEYIENLSYKNKNKSSISHNRFLYPKLGMGMIKDFLKEQILSLGGIIKKNSNIRKLILNEKGINVEYIHNQEIIENKFDKVFWTGSIRELANHFQFREYGKFEYRKLLMIHFKINKKDLLGNKIHATYLMSPGIYFHRVYEPNKFSQKMSPNNKTSACLEITLKEIPKNIDYMIKKSIEQFSSIFNIDRSKFNYLGYIIYDYAYPLMFKDYEIYFNNIKTLIQKQNPNFYLIGRTGSYFQYTIEKTIKSTYPPYDFVK</sequence>
<dbReference type="PANTHER" id="PTHR21197:SF0">
    <property type="entry name" value="UDP-GALACTOPYRANOSE MUTASE"/>
    <property type="match status" value="1"/>
</dbReference>
<dbReference type="SUPFAM" id="SSF51971">
    <property type="entry name" value="Nucleotide-binding domain"/>
    <property type="match status" value="1"/>
</dbReference>